<dbReference type="PANTHER" id="PTHR33308">
    <property type="entry name" value="PEPTIDOGLYCAN HYDROLASE FLGJ"/>
    <property type="match status" value="1"/>
</dbReference>
<evidence type="ECO:0000313" key="6">
    <source>
        <dbReference type="EMBL" id="EOT73399.1"/>
    </source>
</evidence>
<proteinExistence type="inferred from homology"/>
<sequence>MKKTMLFTLLVLNGGVIPTNAVGSSLTKTIQSQRATFEKVTDTIENLEDITERADSTEMPLIEKMNQEDMRTISDSADELAGDGNLEQRKEWLPKLSDVTLPELVRGQNLKTDVFIKMIGEDAKKLASNYNLYASVMIAQAILESESGNSELAQSPYYNLFGIKGNYKGAAIVMKTQEDDGIGNLFTIESFFRQYPSYEESLEDYAKLLKDGLEWNSDFYKGAWKSETDSYQEATLFLTGKYATDVQYGEKLNHLIDIYQLTRYDEFKHTIVSDLERTELKSDKVSEQTASILTIQIPKKNVKRIVRERKLKYLKNLMGKVRFNLLKFLYLVKG</sequence>
<comment type="similarity">
    <text evidence="1">Belongs to the glycosyl hydrolase 73 family.</text>
</comment>
<evidence type="ECO:0000313" key="5">
    <source>
        <dbReference type="EMBL" id="EOI00372.1"/>
    </source>
</evidence>
<keyword evidence="3" id="KW-0732">Signal</keyword>
<dbReference type="OrthoDB" id="2155627at2"/>
<evidence type="ECO:0000256" key="3">
    <source>
        <dbReference type="SAM" id="SignalP"/>
    </source>
</evidence>
<dbReference type="STRING" id="155617.RV09_GL000357"/>
<feature type="domain" description="Mannosyl-glycoprotein endo-beta-N-acetylglucosamidase-like" evidence="4">
    <location>
        <begin position="103"/>
        <end position="265"/>
    </location>
</feature>
<protein>
    <recommendedName>
        <fullName evidence="4">Mannosyl-glycoprotein endo-beta-N-acetylglucosamidase-like domain-containing protein</fullName>
    </recommendedName>
</protein>
<dbReference type="Gene3D" id="1.10.530.10">
    <property type="match status" value="1"/>
</dbReference>
<dbReference type="InterPro" id="IPR051056">
    <property type="entry name" value="Glycosyl_Hydrolase_73"/>
</dbReference>
<evidence type="ECO:0000313" key="8">
    <source>
        <dbReference type="Proteomes" id="UP000014157"/>
    </source>
</evidence>
<dbReference type="InterPro" id="IPR002901">
    <property type="entry name" value="MGlyc_endo_b_GlcNAc-like_dom"/>
</dbReference>
<keyword evidence="8" id="KW-1185">Reference proteome</keyword>
<dbReference type="Proteomes" id="UP000013781">
    <property type="component" value="Unassembled WGS sequence"/>
</dbReference>
<dbReference type="SMART" id="SM00047">
    <property type="entry name" value="LYZ2"/>
    <property type="match status" value="1"/>
</dbReference>
<accession>R2TJP9</accession>
<keyword evidence="2" id="KW-0378">Hydrolase</keyword>
<feature type="signal peptide" evidence="3">
    <location>
        <begin position="1"/>
        <end position="21"/>
    </location>
</feature>
<reference evidence="5 7" key="1">
    <citation type="submission" date="2013-02" db="EMBL/GenBank/DDBJ databases">
        <title>The Genome Sequence of Enterococcus moraviensis BAA-383.</title>
        <authorList>
            <consortium name="The Broad Institute Genome Sequencing Platform"/>
            <consortium name="The Broad Institute Genome Sequencing Center for Infectious Disease"/>
            <person name="Earl A.M."/>
            <person name="Gilmore M.S."/>
            <person name="Lebreton F."/>
            <person name="Walker B."/>
            <person name="Young S.K."/>
            <person name="Zeng Q."/>
            <person name="Gargeya S."/>
            <person name="Fitzgerald M."/>
            <person name="Haas B."/>
            <person name="Abouelleil A."/>
            <person name="Alvarado L."/>
            <person name="Arachchi H.M."/>
            <person name="Berlin A.M."/>
            <person name="Chapman S.B."/>
            <person name="Dewar J."/>
            <person name="Goldberg J."/>
            <person name="Griggs A."/>
            <person name="Gujja S."/>
            <person name="Hansen M."/>
            <person name="Howarth C."/>
            <person name="Imamovic A."/>
            <person name="Larimer J."/>
            <person name="McCowan C."/>
            <person name="Murphy C."/>
            <person name="Neiman D."/>
            <person name="Pearson M."/>
            <person name="Priest M."/>
            <person name="Roberts A."/>
            <person name="Saif S."/>
            <person name="Shea T."/>
            <person name="Sisk P."/>
            <person name="Sykes S."/>
            <person name="Wortman J."/>
            <person name="Nusbaum C."/>
            <person name="Birren B."/>
        </authorList>
    </citation>
    <scope>NUCLEOTIDE SEQUENCE [LARGE SCALE GENOMIC DNA]</scope>
    <source>
        <strain evidence="5 7">ATCC BAA-383</strain>
    </source>
</reference>
<dbReference type="GO" id="GO:0004040">
    <property type="term" value="F:amidase activity"/>
    <property type="evidence" value="ECO:0007669"/>
    <property type="project" value="InterPro"/>
</dbReference>
<feature type="chain" id="PRO_5039460698" description="Mannosyl-glycoprotein endo-beta-N-acetylglucosamidase-like domain-containing protein" evidence="3">
    <location>
        <begin position="22"/>
        <end position="334"/>
    </location>
</feature>
<dbReference type="AlphaFoldDB" id="R2TJP9"/>
<organism evidence="5 7">
    <name type="scientific">Enterococcus moraviensis ATCC BAA-383</name>
    <dbReference type="NCBI Taxonomy" id="1158609"/>
    <lineage>
        <taxon>Bacteria</taxon>
        <taxon>Bacillati</taxon>
        <taxon>Bacillota</taxon>
        <taxon>Bacilli</taxon>
        <taxon>Lactobacillales</taxon>
        <taxon>Enterococcaceae</taxon>
        <taxon>Enterococcus</taxon>
    </lineage>
</organism>
<dbReference type="Gene3D" id="4.10.80.30">
    <property type="entry name" value="DNA polymerase, domain 6"/>
    <property type="match status" value="1"/>
</dbReference>
<dbReference type="HOGENOM" id="CLU_830911_0_0_9"/>
<name>R2TJP9_9ENTE</name>
<dbReference type="PATRIC" id="fig|1158609.3.peg.1435"/>
<comment type="caution">
    <text evidence="5">The sequence shown here is derived from an EMBL/GenBank/DDBJ whole genome shotgun (WGS) entry which is preliminary data.</text>
</comment>
<evidence type="ECO:0000256" key="2">
    <source>
        <dbReference type="ARBA" id="ARBA00022801"/>
    </source>
</evidence>
<dbReference type="PANTHER" id="PTHR33308:SF9">
    <property type="entry name" value="PEPTIDOGLYCAN HYDROLASE FLGJ"/>
    <property type="match status" value="1"/>
</dbReference>
<gene>
    <name evidence="6" type="ORF">I586_00392</name>
    <name evidence="5" type="ORF">UAY_01475</name>
</gene>
<evidence type="ECO:0000256" key="1">
    <source>
        <dbReference type="ARBA" id="ARBA00010266"/>
    </source>
</evidence>
<dbReference type="EMBL" id="ASWB01000001">
    <property type="protein sequence ID" value="EOT73399.1"/>
    <property type="molecule type" value="Genomic_DNA"/>
</dbReference>
<dbReference type="Pfam" id="PF01832">
    <property type="entry name" value="Glucosaminidase"/>
    <property type="match status" value="1"/>
</dbReference>
<dbReference type="eggNOG" id="COG1705">
    <property type="taxonomic scope" value="Bacteria"/>
</dbReference>
<dbReference type="EMBL" id="AJAS01000014">
    <property type="protein sequence ID" value="EOI00372.1"/>
    <property type="molecule type" value="Genomic_DNA"/>
</dbReference>
<reference evidence="6 8" key="2">
    <citation type="submission" date="2013-03" db="EMBL/GenBank/DDBJ databases">
        <title>The Genome Sequence of Enterococcus moraviensis BAA-383 (PacBio/Illumina hybrid assembly).</title>
        <authorList>
            <consortium name="The Broad Institute Genomics Platform"/>
            <consortium name="The Broad Institute Genome Sequencing Center for Infectious Disease"/>
            <person name="Earl A."/>
            <person name="Russ C."/>
            <person name="Gilmore M."/>
            <person name="Surin D."/>
            <person name="Walker B."/>
            <person name="Young S."/>
            <person name="Zeng Q."/>
            <person name="Gargeya S."/>
            <person name="Fitzgerald M."/>
            <person name="Haas B."/>
            <person name="Abouelleil A."/>
            <person name="Allen A.W."/>
            <person name="Alvarado L."/>
            <person name="Arachchi H.M."/>
            <person name="Berlin A.M."/>
            <person name="Chapman S.B."/>
            <person name="Gainer-Dewar J."/>
            <person name="Goldberg J."/>
            <person name="Griggs A."/>
            <person name="Gujja S."/>
            <person name="Hansen M."/>
            <person name="Howarth C."/>
            <person name="Imamovic A."/>
            <person name="Ireland A."/>
            <person name="Larimer J."/>
            <person name="McCowan C."/>
            <person name="Murphy C."/>
            <person name="Pearson M."/>
            <person name="Poon T.W."/>
            <person name="Priest M."/>
            <person name="Roberts A."/>
            <person name="Saif S."/>
            <person name="Shea T."/>
            <person name="Sisk P."/>
            <person name="Sykes S."/>
            <person name="Wortman J."/>
            <person name="Nusbaum C."/>
            <person name="Birren B."/>
        </authorList>
    </citation>
    <scope>NUCLEOTIDE SEQUENCE [LARGE SCALE GENOMIC DNA]</scope>
    <source>
        <strain evidence="6 8">ATCC BAA-383</strain>
    </source>
</reference>
<evidence type="ECO:0000313" key="7">
    <source>
        <dbReference type="Proteomes" id="UP000013781"/>
    </source>
</evidence>
<dbReference type="Proteomes" id="UP000014157">
    <property type="component" value="Unassembled WGS sequence"/>
</dbReference>
<evidence type="ECO:0000259" key="4">
    <source>
        <dbReference type="SMART" id="SM00047"/>
    </source>
</evidence>